<proteinExistence type="predicted"/>
<protein>
    <submittedName>
        <fullName evidence="1">Uncharacterized protein</fullName>
    </submittedName>
</protein>
<reference evidence="1" key="1">
    <citation type="submission" date="2020-04" db="EMBL/GenBank/DDBJ databases">
        <authorList>
            <person name="Broberg M."/>
        </authorList>
    </citation>
    <scope>NUCLEOTIDE SEQUENCE</scope>
</reference>
<evidence type="ECO:0000313" key="1">
    <source>
        <dbReference type="EMBL" id="CAG9945157.1"/>
    </source>
</evidence>
<gene>
    <name evidence="1" type="ORF">CRV2_00011250</name>
</gene>
<name>A0ACA9TXC0_BIOOC</name>
<comment type="caution">
    <text evidence="1">The sequence shown here is derived from an EMBL/GenBank/DDBJ whole genome shotgun (WGS) entry which is preliminary data.</text>
</comment>
<keyword evidence="2" id="KW-1185">Reference proteome</keyword>
<organism evidence="1 2">
    <name type="scientific">Clonostachys rosea f. rosea IK726</name>
    <dbReference type="NCBI Taxonomy" id="1349383"/>
    <lineage>
        <taxon>Eukaryota</taxon>
        <taxon>Fungi</taxon>
        <taxon>Dikarya</taxon>
        <taxon>Ascomycota</taxon>
        <taxon>Pezizomycotina</taxon>
        <taxon>Sordariomycetes</taxon>
        <taxon>Hypocreomycetidae</taxon>
        <taxon>Hypocreales</taxon>
        <taxon>Bionectriaceae</taxon>
        <taxon>Clonostachys</taxon>
    </lineage>
</organism>
<accession>A0ACA9TXC0</accession>
<reference evidence="1" key="2">
    <citation type="submission" date="2021-10" db="EMBL/GenBank/DDBJ databases">
        <authorList>
            <person name="Piombo E."/>
        </authorList>
    </citation>
    <scope>NUCLEOTIDE SEQUENCE</scope>
</reference>
<evidence type="ECO:0000313" key="2">
    <source>
        <dbReference type="Proteomes" id="UP000836387"/>
    </source>
</evidence>
<dbReference type="EMBL" id="CADEHS020000008">
    <property type="protein sequence ID" value="CAG9945157.1"/>
    <property type="molecule type" value="Genomic_DNA"/>
</dbReference>
<dbReference type="Proteomes" id="UP000836387">
    <property type="component" value="Unassembled WGS sequence"/>
</dbReference>
<sequence length="401" mass="45038">MDWRAEGSEKVAITVIRRPAKVQFTDARYGGAILVNPGGPSDSGIMHAVRIAEQLQTIVDSDDEGGLFFDVIGFDPGGVGYHPQAGMFCRLPVPKWDAPIGQSDDILEYFFRTCSDSSACAFREDSIEKTRARFHHLIESLDISPLPVSSTSEHSADVVTSSDLRRFIKEVVYHPVATFPLLDRLLVELADGNETTMAIRKQSGLLNRDRQLRRCDPELAFDLPCHDQSQWENEPAAAIICSDTRTFSNLTDEELLDFAESLQKRSWVMGWYWTELQLPCKGWTIRPSWHIDAPLGSNTSEPMLLIGNTVDPVTPLQSAINMSQRFPGSVVLNQDCSGILGRRGVVLVELWEEVSKVWWPFQVFVFYEAGGQQSNLNWTPGPAMYLKRQQNSYPAIHLSIY</sequence>